<organism evidence="1 2">
    <name type="scientific">Petrolisthes manimaculis</name>
    <dbReference type="NCBI Taxonomy" id="1843537"/>
    <lineage>
        <taxon>Eukaryota</taxon>
        <taxon>Metazoa</taxon>
        <taxon>Ecdysozoa</taxon>
        <taxon>Arthropoda</taxon>
        <taxon>Crustacea</taxon>
        <taxon>Multicrustacea</taxon>
        <taxon>Malacostraca</taxon>
        <taxon>Eumalacostraca</taxon>
        <taxon>Eucarida</taxon>
        <taxon>Decapoda</taxon>
        <taxon>Pleocyemata</taxon>
        <taxon>Anomura</taxon>
        <taxon>Galatheoidea</taxon>
        <taxon>Porcellanidae</taxon>
        <taxon>Petrolisthes</taxon>
    </lineage>
</organism>
<evidence type="ECO:0000313" key="2">
    <source>
        <dbReference type="Proteomes" id="UP001292094"/>
    </source>
</evidence>
<name>A0AAE1U5Y6_9EUCA</name>
<gene>
    <name evidence="1" type="ORF">Pmani_017284</name>
</gene>
<reference evidence="1" key="1">
    <citation type="submission" date="2023-11" db="EMBL/GenBank/DDBJ databases">
        <title>Genome assemblies of two species of porcelain crab, Petrolisthes cinctipes and Petrolisthes manimaculis (Anomura: Porcellanidae).</title>
        <authorList>
            <person name="Angst P."/>
        </authorList>
    </citation>
    <scope>NUCLEOTIDE SEQUENCE</scope>
    <source>
        <strain evidence="1">PB745_02</strain>
        <tissue evidence="1">Gill</tissue>
    </source>
</reference>
<proteinExistence type="predicted"/>
<sequence length="167" mass="19163">MQAHKHNNNTSGPHQLVNSYILHINHLPHNRNPFTNINGHHQSANFLLYLTRCLQPHCNRGRTPTSAYTTRGLAKQQIAVIHLATGFLYSPAFLPDQHREMTANIAIAPIPQAHQHTNNPSQTLHHNARTLLWVEDLESEDNFLVDSWSEVNMVPPYPPTFWIHYPH</sequence>
<comment type="caution">
    <text evidence="1">The sequence shown here is derived from an EMBL/GenBank/DDBJ whole genome shotgun (WGS) entry which is preliminary data.</text>
</comment>
<dbReference type="EMBL" id="JAWZYT010001546">
    <property type="protein sequence ID" value="KAK4311192.1"/>
    <property type="molecule type" value="Genomic_DNA"/>
</dbReference>
<accession>A0AAE1U5Y6</accession>
<evidence type="ECO:0000313" key="1">
    <source>
        <dbReference type="EMBL" id="KAK4311192.1"/>
    </source>
</evidence>
<protein>
    <submittedName>
        <fullName evidence="1">Uncharacterized protein</fullName>
    </submittedName>
</protein>
<dbReference type="AlphaFoldDB" id="A0AAE1U5Y6"/>
<dbReference type="Proteomes" id="UP001292094">
    <property type="component" value="Unassembled WGS sequence"/>
</dbReference>
<keyword evidence="2" id="KW-1185">Reference proteome</keyword>